<evidence type="ECO:0000313" key="2">
    <source>
        <dbReference type="EMBL" id="KAK2646818.1"/>
    </source>
</evidence>
<dbReference type="PROSITE" id="PS50994">
    <property type="entry name" value="INTEGRASE"/>
    <property type="match status" value="1"/>
</dbReference>
<dbReference type="InterPro" id="IPR001584">
    <property type="entry name" value="Integrase_cat-core"/>
</dbReference>
<accession>A0AAD9WY27</accession>
<dbReference type="InterPro" id="IPR050951">
    <property type="entry name" value="Retrovirus_Pol_polyprotein"/>
</dbReference>
<proteinExistence type="predicted"/>
<feature type="domain" description="Integrase catalytic" evidence="1">
    <location>
        <begin position="54"/>
        <end position="168"/>
    </location>
</feature>
<dbReference type="GO" id="GO:0015074">
    <property type="term" value="P:DNA integration"/>
    <property type="evidence" value="ECO:0007669"/>
    <property type="project" value="InterPro"/>
</dbReference>
<dbReference type="GO" id="GO:0003676">
    <property type="term" value="F:nucleic acid binding"/>
    <property type="evidence" value="ECO:0007669"/>
    <property type="project" value="InterPro"/>
</dbReference>
<dbReference type="Gene3D" id="3.30.420.10">
    <property type="entry name" value="Ribonuclease H-like superfamily/Ribonuclease H"/>
    <property type="match status" value="1"/>
</dbReference>
<dbReference type="SUPFAM" id="SSF53098">
    <property type="entry name" value="Ribonuclease H-like"/>
    <property type="match status" value="1"/>
</dbReference>
<organism evidence="2 3">
    <name type="scientific">Dipteronia dyeriana</name>
    <dbReference type="NCBI Taxonomy" id="168575"/>
    <lineage>
        <taxon>Eukaryota</taxon>
        <taxon>Viridiplantae</taxon>
        <taxon>Streptophyta</taxon>
        <taxon>Embryophyta</taxon>
        <taxon>Tracheophyta</taxon>
        <taxon>Spermatophyta</taxon>
        <taxon>Magnoliopsida</taxon>
        <taxon>eudicotyledons</taxon>
        <taxon>Gunneridae</taxon>
        <taxon>Pentapetalae</taxon>
        <taxon>rosids</taxon>
        <taxon>malvids</taxon>
        <taxon>Sapindales</taxon>
        <taxon>Sapindaceae</taxon>
        <taxon>Hippocastanoideae</taxon>
        <taxon>Acereae</taxon>
        <taxon>Dipteronia</taxon>
    </lineage>
</organism>
<gene>
    <name evidence="2" type="ORF">Ddye_022013</name>
</gene>
<dbReference type="Pfam" id="PF00665">
    <property type="entry name" value="rve"/>
    <property type="match status" value="1"/>
</dbReference>
<dbReference type="EMBL" id="JANJYI010000006">
    <property type="protein sequence ID" value="KAK2646818.1"/>
    <property type="molecule type" value="Genomic_DNA"/>
</dbReference>
<evidence type="ECO:0000259" key="1">
    <source>
        <dbReference type="PROSITE" id="PS50994"/>
    </source>
</evidence>
<comment type="caution">
    <text evidence="2">The sequence shown here is derived from an EMBL/GenBank/DDBJ whole genome shotgun (WGS) entry which is preliminary data.</text>
</comment>
<dbReference type="PANTHER" id="PTHR37984">
    <property type="entry name" value="PROTEIN CBG26694"/>
    <property type="match status" value="1"/>
</dbReference>
<dbReference type="AlphaFoldDB" id="A0AAD9WY27"/>
<protein>
    <recommendedName>
        <fullName evidence="1">Integrase catalytic domain-containing protein</fullName>
    </recommendedName>
</protein>
<sequence>MVVFVEKKTLTNFRSNLWVGRLFQSFTKHPQKAYQDAYDRTLDQKAQNIPLNWCMYRPYLFYLSGNSIKQGESYQELRFLPEKPLSTAYGQAKYAIVTIDYFTRWVEVEPLSKITRENTTKFLKRNVVCRFETSMIIITDLGKQFDDARFREFCDDFGIDLRIASGLT</sequence>
<dbReference type="PANTHER" id="PTHR37984:SF5">
    <property type="entry name" value="PROTEIN NYNRIN-LIKE"/>
    <property type="match status" value="1"/>
</dbReference>
<dbReference type="InterPro" id="IPR036397">
    <property type="entry name" value="RNaseH_sf"/>
</dbReference>
<name>A0AAD9WY27_9ROSI</name>
<dbReference type="Proteomes" id="UP001280121">
    <property type="component" value="Unassembled WGS sequence"/>
</dbReference>
<dbReference type="InterPro" id="IPR012337">
    <property type="entry name" value="RNaseH-like_sf"/>
</dbReference>
<keyword evidence="3" id="KW-1185">Reference proteome</keyword>
<reference evidence="2" key="1">
    <citation type="journal article" date="2023" name="Plant J.">
        <title>Genome sequences and population genomics provide insights into the demographic history, inbreeding, and mutation load of two 'living fossil' tree species of Dipteronia.</title>
        <authorList>
            <person name="Feng Y."/>
            <person name="Comes H.P."/>
            <person name="Chen J."/>
            <person name="Zhu S."/>
            <person name="Lu R."/>
            <person name="Zhang X."/>
            <person name="Li P."/>
            <person name="Qiu J."/>
            <person name="Olsen K.M."/>
            <person name="Qiu Y."/>
        </authorList>
    </citation>
    <scope>NUCLEOTIDE SEQUENCE</scope>
    <source>
        <strain evidence="2">KIB01</strain>
    </source>
</reference>
<evidence type="ECO:0000313" key="3">
    <source>
        <dbReference type="Proteomes" id="UP001280121"/>
    </source>
</evidence>